<accession>A0AAD1XVQ4</accession>
<dbReference type="Proteomes" id="UP001295684">
    <property type="component" value="Unassembled WGS sequence"/>
</dbReference>
<name>A0AAD1XVQ4_EUPCR</name>
<evidence type="ECO:0000313" key="2">
    <source>
        <dbReference type="Proteomes" id="UP001295684"/>
    </source>
</evidence>
<organism evidence="1 2">
    <name type="scientific">Euplotes crassus</name>
    <dbReference type="NCBI Taxonomy" id="5936"/>
    <lineage>
        <taxon>Eukaryota</taxon>
        <taxon>Sar</taxon>
        <taxon>Alveolata</taxon>
        <taxon>Ciliophora</taxon>
        <taxon>Intramacronucleata</taxon>
        <taxon>Spirotrichea</taxon>
        <taxon>Hypotrichia</taxon>
        <taxon>Euplotida</taxon>
        <taxon>Euplotidae</taxon>
        <taxon>Moneuplotes</taxon>
    </lineage>
</organism>
<dbReference type="EMBL" id="CAMPGE010021822">
    <property type="protein sequence ID" value="CAI2379935.1"/>
    <property type="molecule type" value="Genomic_DNA"/>
</dbReference>
<reference evidence="1" key="1">
    <citation type="submission" date="2023-07" db="EMBL/GenBank/DDBJ databases">
        <authorList>
            <consortium name="AG Swart"/>
            <person name="Singh M."/>
            <person name="Singh A."/>
            <person name="Seah K."/>
            <person name="Emmerich C."/>
        </authorList>
    </citation>
    <scope>NUCLEOTIDE SEQUENCE</scope>
    <source>
        <strain evidence="1">DP1</strain>
    </source>
</reference>
<dbReference type="AlphaFoldDB" id="A0AAD1XVQ4"/>
<comment type="caution">
    <text evidence="1">The sequence shown here is derived from an EMBL/GenBank/DDBJ whole genome shotgun (WGS) entry which is preliminary data.</text>
</comment>
<keyword evidence="2" id="KW-1185">Reference proteome</keyword>
<proteinExistence type="predicted"/>
<sequence>MNNLVKKSDACFPELDGNYMNDLSVLTPDESGNRDAEEENALLGMSQMNGDRTHESTGIHESSQLGTDNLEVVNNLENLNIEGTQPGENSAGVSLQNSDFHEESKIWRATERKGEFSKHFFRDDKVTKASLRGLNYILKKFFISEIKKTGQKESKEMMNDSLLLYSWVEDCLERYSQDFTLSHPAIKLAKILLTHNEDLKPIFWGRLLTRQGCNIPDIEAYKQKVQLKLQITI</sequence>
<protein>
    <submittedName>
        <fullName evidence="1">Uncharacterized protein</fullName>
    </submittedName>
</protein>
<evidence type="ECO:0000313" key="1">
    <source>
        <dbReference type="EMBL" id="CAI2379935.1"/>
    </source>
</evidence>
<gene>
    <name evidence="1" type="ORF">ECRASSUSDP1_LOCUS21358</name>
</gene>